<dbReference type="EMBL" id="MLJW01003497">
    <property type="protein sequence ID" value="OIQ71924.1"/>
    <property type="molecule type" value="Genomic_DNA"/>
</dbReference>
<sequence>MERRHANHRLLCHARIIGKHRGNQRAFAKLCQRHRLFDPLIGHHRRHRTKGLDIMHRRRRIRLGAIQQDRIKIRPLPRIPRHDLHLVRVARDDFGVSAQIVDARAHLLALREAGERAHPHPLCRRIAQRGFAQPLTQGRDQRIDSVVRRDHPTDSGAFLPGLDRHLARDFLDEQVELDVVGVDVGGENRAVQRIGLGVERHRMAHQARVHAQLGGGRGRAGEGDHVLAVEAVEQVAGAADDQLQAARRQHAALRDEAHRGLGQIAGRSGRLDDARHSGEKTGREFLEHAPDGEVERVDVHRDAAARHQDVAAGEAARLAQRQHRAFVHDVARRQPVAADAGVRVQRADAALDVDPAVGARRAGVARYRVQRFLVRGQVRGQRLQARGALLEVQRQQRRHAASTEIDGLAEVDRLGVGVGDDVAVDRAAQRGGGVGAEPALGDQALQGVHDAPWHEIP</sequence>
<dbReference type="AlphaFoldDB" id="A0A1J5PWI8"/>
<organism evidence="3">
    <name type="scientific">mine drainage metagenome</name>
    <dbReference type="NCBI Taxonomy" id="410659"/>
    <lineage>
        <taxon>unclassified sequences</taxon>
        <taxon>metagenomes</taxon>
        <taxon>ecological metagenomes</taxon>
    </lineage>
</organism>
<gene>
    <name evidence="3" type="ORF">GALL_464550</name>
</gene>
<feature type="region of interest" description="Disordered" evidence="2">
    <location>
        <begin position="258"/>
        <end position="277"/>
    </location>
</feature>
<name>A0A1J5PWI8_9ZZZZ</name>
<feature type="coiled-coil region" evidence="1">
    <location>
        <begin position="229"/>
        <end position="256"/>
    </location>
</feature>
<comment type="caution">
    <text evidence="3">The sequence shown here is derived from an EMBL/GenBank/DDBJ whole genome shotgun (WGS) entry which is preliminary data.</text>
</comment>
<protein>
    <submittedName>
        <fullName evidence="3">Uncharacterized protein</fullName>
    </submittedName>
</protein>
<feature type="region of interest" description="Disordered" evidence="2">
    <location>
        <begin position="432"/>
        <end position="457"/>
    </location>
</feature>
<evidence type="ECO:0000313" key="3">
    <source>
        <dbReference type="EMBL" id="OIQ71924.1"/>
    </source>
</evidence>
<evidence type="ECO:0000256" key="2">
    <source>
        <dbReference type="SAM" id="MobiDB-lite"/>
    </source>
</evidence>
<reference evidence="3" key="1">
    <citation type="submission" date="2016-10" db="EMBL/GenBank/DDBJ databases">
        <title>Sequence of Gallionella enrichment culture.</title>
        <authorList>
            <person name="Poehlein A."/>
            <person name="Muehling M."/>
            <person name="Daniel R."/>
        </authorList>
    </citation>
    <scope>NUCLEOTIDE SEQUENCE</scope>
</reference>
<evidence type="ECO:0000256" key="1">
    <source>
        <dbReference type="SAM" id="Coils"/>
    </source>
</evidence>
<proteinExistence type="predicted"/>
<keyword evidence="1" id="KW-0175">Coiled coil</keyword>
<accession>A0A1J5PWI8</accession>